<keyword evidence="4" id="KW-0732">Signal</keyword>
<dbReference type="InterPro" id="IPR017441">
    <property type="entry name" value="Protein_kinase_ATP_BS"/>
</dbReference>
<dbReference type="Gene3D" id="2.60.40.1240">
    <property type="match status" value="1"/>
</dbReference>
<dbReference type="Gene3D" id="1.10.510.10">
    <property type="entry name" value="Transferase(Phosphotransferase) domain 1"/>
    <property type="match status" value="1"/>
</dbReference>
<protein>
    <recommendedName>
        <fullName evidence="1">non-specific serine/threonine protein kinase</fullName>
        <ecNumber evidence="1">2.7.11.1</ecNumber>
    </recommendedName>
</protein>
<dbReference type="InterPro" id="IPR000719">
    <property type="entry name" value="Prot_kinase_dom"/>
</dbReference>
<keyword evidence="5 8" id="KW-0547">Nucleotide-binding</keyword>
<evidence type="ECO:0000256" key="3">
    <source>
        <dbReference type="ARBA" id="ARBA00022679"/>
    </source>
</evidence>
<dbReference type="PANTHER" id="PTHR43289:SF6">
    <property type="entry name" value="SERINE_THREONINE-PROTEIN KINASE NEKL-3"/>
    <property type="match status" value="1"/>
</dbReference>
<evidence type="ECO:0000256" key="9">
    <source>
        <dbReference type="SAM" id="MobiDB-lite"/>
    </source>
</evidence>
<evidence type="ECO:0000313" key="12">
    <source>
        <dbReference type="EMBL" id="MBF6298720.1"/>
    </source>
</evidence>
<dbReference type="SUPFAM" id="SSF56112">
    <property type="entry name" value="Protein kinase-like (PK-like)"/>
    <property type="match status" value="1"/>
</dbReference>
<dbReference type="PROSITE" id="PS00108">
    <property type="entry name" value="PROTEIN_KINASE_ST"/>
    <property type="match status" value="1"/>
</dbReference>
<reference evidence="12 13" key="1">
    <citation type="submission" date="2020-10" db="EMBL/GenBank/DDBJ databases">
        <title>Identification of Nocardia species via Next-generation sequencing and recognition of intraspecies genetic diversity.</title>
        <authorList>
            <person name="Li P."/>
            <person name="Li P."/>
            <person name="Lu B."/>
        </authorList>
    </citation>
    <scope>NUCLEOTIDE SEQUENCE [LARGE SCALE GENOMIC DNA]</scope>
    <source>
        <strain evidence="12 13">BJ06-0157</strain>
    </source>
</reference>
<dbReference type="InterPro" id="IPR029050">
    <property type="entry name" value="Immunoprotect_excell_Ig-like"/>
</dbReference>
<evidence type="ECO:0000256" key="4">
    <source>
        <dbReference type="ARBA" id="ARBA00022729"/>
    </source>
</evidence>
<dbReference type="InterPro" id="IPR029051">
    <property type="entry name" value="DUF4352"/>
</dbReference>
<dbReference type="SMART" id="SM00220">
    <property type="entry name" value="S_TKc"/>
    <property type="match status" value="1"/>
</dbReference>
<dbReference type="InterPro" id="IPR008271">
    <property type="entry name" value="Ser/Thr_kinase_AS"/>
</dbReference>
<keyword evidence="3" id="KW-0808">Transferase</keyword>
<name>A0ABS0CQ06_9NOCA</name>
<dbReference type="Gene3D" id="3.30.200.20">
    <property type="entry name" value="Phosphorylase Kinase, domain 1"/>
    <property type="match status" value="1"/>
</dbReference>
<feature type="domain" description="Protein kinase" evidence="11">
    <location>
        <begin position="9"/>
        <end position="268"/>
    </location>
</feature>
<keyword evidence="2" id="KW-0723">Serine/threonine-protein kinase</keyword>
<evidence type="ECO:0000256" key="5">
    <source>
        <dbReference type="ARBA" id="ARBA00022741"/>
    </source>
</evidence>
<evidence type="ECO:0000256" key="10">
    <source>
        <dbReference type="SAM" id="Phobius"/>
    </source>
</evidence>
<feature type="compositionally biased region" description="Basic and acidic residues" evidence="9">
    <location>
        <begin position="554"/>
        <end position="566"/>
    </location>
</feature>
<dbReference type="InterPro" id="IPR011009">
    <property type="entry name" value="Kinase-like_dom_sf"/>
</dbReference>
<keyword evidence="10" id="KW-1133">Transmembrane helix</keyword>
<evidence type="ECO:0000256" key="1">
    <source>
        <dbReference type="ARBA" id="ARBA00012513"/>
    </source>
</evidence>
<keyword evidence="6 12" id="KW-0418">Kinase</keyword>
<feature type="region of interest" description="Disordered" evidence="9">
    <location>
        <begin position="537"/>
        <end position="567"/>
    </location>
</feature>
<gene>
    <name evidence="12" type="ORF">IU459_14380</name>
</gene>
<dbReference type="RefSeq" id="WP_195130015.1">
    <property type="nucleotide sequence ID" value="NZ_JADLQX010000009.1"/>
</dbReference>
<dbReference type="Proteomes" id="UP000702209">
    <property type="component" value="Unassembled WGS sequence"/>
</dbReference>
<comment type="caution">
    <text evidence="12">The sequence shown here is derived from an EMBL/GenBank/DDBJ whole genome shotgun (WGS) entry which is preliminary data.</text>
</comment>
<dbReference type="PANTHER" id="PTHR43289">
    <property type="entry name" value="MITOGEN-ACTIVATED PROTEIN KINASE KINASE KINASE 20-RELATED"/>
    <property type="match status" value="1"/>
</dbReference>
<dbReference type="Pfam" id="PF00069">
    <property type="entry name" value="Pkinase"/>
    <property type="match status" value="1"/>
</dbReference>
<keyword evidence="10" id="KW-0472">Membrane</keyword>
<feature type="compositionally biased region" description="Low complexity" evidence="9">
    <location>
        <begin position="339"/>
        <end position="356"/>
    </location>
</feature>
<proteinExistence type="predicted"/>
<keyword evidence="10" id="KW-0812">Transmembrane</keyword>
<dbReference type="PROSITE" id="PS00107">
    <property type="entry name" value="PROTEIN_KINASE_ATP"/>
    <property type="match status" value="1"/>
</dbReference>
<dbReference type="Pfam" id="PF11611">
    <property type="entry name" value="DUF4352"/>
    <property type="match status" value="1"/>
</dbReference>
<keyword evidence="7 8" id="KW-0067">ATP-binding</keyword>
<evidence type="ECO:0000256" key="8">
    <source>
        <dbReference type="PROSITE-ProRule" id="PRU10141"/>
    </source>
</evidence>
<dbReference type="PROSITE" id="PS50011">
    <property type="entry name" value="PROTEIN_KINASE_DOM"/>
    <property type="match status" value="1"/>
</dbReference>
<keyword evidence="13" id="KW-1185">Reference proteome</keyword>
<feature type="compositionally biased region" description="Low complexity" evidence="9">
    <location>
        <begin position="273"/>
        <end position="282"/>
    </location>
</feature>
<evidence type="ECO:0000256" key="6">
    <source>
        <dbReference type="ARBA" id="ARBA00022777"/>
    </source>
</evidence>
<evidence type="ECO:0000259" key="11">
    <source>
        <dbReference type="PROSITE" id="PS50011"/>
    </source>
</evidence>
<organism evidence="12 13">
    <name type="scientific">Nocardia amamiensis</name>
    <dbReference type="NCBI Taxonomy" id="404578"/>
    <lineage>
        <taxon>Bacteria</taxon>
        <taxon>Bacillati</taxon>
        <taxon>Actinomycetota</taxon>
        <taxon>Actinomycetes</taxon>
        <taxon>Mycobacteriales</taxon>
        <taxon>Nocardiaceae</taxon>
        <taxon>Nocardia</taxon>
    </lineage>
</organism>
<evidence type="ECO:0000256" key="2">
    <source>
        <dbReference type="ARBA" id="ARBA00022527"/>
    </source>
</evidence>
<feature type="binding site" evidence="8">
    <location>
        <position position="38"/>
    </location>
    <ligand>
        <name>ATP</name>
        <dbReference type="ChEBI" id="CHEBI:30616"/>
    </ligand>
</feature>
<dbReference type="EMBL" id="JADLQX010000009">
    <property type="protein sequence ID" value="MBF6298720.1"/>
    <property type="molecule type" value="Genomic_DNA"/>
</dbReference>
<feature type="transmembrane region" description="Helical" evidence="10">
    <location>
        <begin position="506"/>
        <end position="534"/>
    </location>
</feature>
<dbReference type="CDD" id="cd14014">
    <property type="entry name" value="STKc_PknB_like"/>
    <property type="match status" value="1"/>
</dbReference>
<feature type="region of interest" description="Disordered" evidence="9">
    <location>
        <begin position="273"/>
        <end position="366"/>
    </location>
</feature>
<evidence type="ECO:0000256" key="7">
    <source>
        <dbReference type="ARBA" id="ARBA00022840"/>
    </source>
</evidence>
<accession>A0ABS0CQ06</accession>
<dbReference type="EC" id="2.7.11.1" evidence="1"/>
<sequence length="700" mass="73686">MGEVRFGGYRLERLLGKGGMGQVWLAYDMAAARRVALKLLPAELAATGGYRKRFEREAEAVAQLRDPHVPRIHRFGEIDGRLYIDMQFVEGTDLARKLVAAGRMRPDVAVGIVGHVAVALDAAHRVGLVHRDVKPSNIVVHPSGFTYLIDFGIAHGLGQTAVTTTGMAIGTLAYMAPERFTGEVDGRADVYSLACVLYECLTGSRLYGDTDPAQQMHAHLMTAPPRAASVCADVPAALDAVIARGLAKDPNERFATAGEFAAAARAAIGAAVPDAVSPSAPSGEGRPKALTDEPAVLVPSPAEPKTKSGDPAAESAQDGRSQERAAAARSVPDAGDGLPRASQLAADSAAAARPAPTKVLPDPGLPPTLVATKLDWSVHRPHPAPQQHVPDPGRAVQAYSGTRLPSSGNGYPVAGQPYTAARPWNRSRSHPAAPVGHPGNGWQARLLALQSRVLSPRPVAPPPYSRPGVPARKVFPAVGRPAYPAVPQRRPIAPVLRRRPRRRRSLVSKVIGALIVVFLAPFAFAAGCVALIAAGSRAGDSGTPAATLPPSVLAEEHPGPSEDQRLPDPAAVAPVGTAVRDGKFEFVVTNVDAGGSRIGLQTAAGSFLTVTLAIRNISDEVKWFLPLGQRLVDAQGTPFDHNATATMWQNTRQGLGYSFELRPGQSATTQLVFDLPSNASPDHIELHDFVLSGGTRVKVS</sequence>
<evidence type="ECO:0000313" key="13">
    <source>
        <dbReference type="Proteomes" id="UP000702209"/>
    </source>
</evidence>
<dbReference type="GO" id="GO:0016301">
    <property type="term" value="F:kinase activity"/>
    <property type="evidence" value="ECO:0007669"/>
    <property type="project" value="UniProtKB-KW"/>
</dbReference>